<evidence type="ECO:0000259" key="4">
    <source>
        <dbReference type="SMART" id="SM00382"/>
    </source>
</evidence>
<feature type="domain" description="AAA+ ATPase" evidence="4">
    <location>
        <begin position="99"/>
        <end position="246"/>
    </location>
</feature>
<dbReference type="Pfam" id="PF02881">
    <property type="entry name" value="SRP54_N"/>
    <property type="match status" value="1"/>
</dbReference>
<evidence type="ECO:0000259" key="6">
    <source>
        <dbReference type="SMART" id="SM00963"/>
    </source>
</evidence>
<dbReference type="GO" id="GO:0048500">
    <property type="term" value="C:signal recognition particle"/>
    <property type="evidence" value="ECO:0007669"/>
    <property type="project" value="InterPro"/>
</dbReference>
<evidence type="ECO:0000256" key="2">
    <source>
        <dbReference type="ARBA" id="ARBA00022741"/>
    </source>
</evidence>
<dbReference type="SMART" id="SM00962">
    <property type="entry name" value="SRP54"/>
    <property type="match status" value="1"/>
</dbReference>
<dbReference type="InterPro" id="IPR013822">
    <property type="entry name" value="Signal_recog_particl_SRP54_hlx"/>
</dbReference>
<dbReference type="Gene3D" id="1.20.120.140">
    <property type="entry name" value="Signal recognition particle SRP54, nucleotide-binding domain"/>
    <property type="match status" value="1"/>
</dbReference>
<evidence type="ECO:0000256" key="3">
    <source>
        <dbReference type="ARBA" id="ARBA00023134"/>
    </source>
</evidence>
<keyword evidence="3" id="KW-0342">GTP-binding</keyword>
<evidence type="ECO:0000256" key="1">
    <source>
        <dbReference type="ARBA" id="ARBA00004496"/>
    </source>
</evidence>
<dbReference type="SMART" id="SM00382">
    <property type="entry name" value="AAA"/>
    <property type="match status" value="1"/>
</dbReference>
<dbReference type="InterPro" id="IPR003593">
    <property type="entry name" value="AAA+_ATPase"/>
</dbReference>
<evidence type="ECO:0000259" key="5">
    <source>
        <dbReference type="SMART" id="SM00962"/>
    </source>
</evidence>
<dbReference type="PANTHER" id="PTHR11564:SF5">
    <property type="entry name" value="SIGNAL RECOGNITION PARTICLE SUBUNIT SRP54"/>
    <property type="match status" value="1"/>
</dbReference>
<keyword evidence="2" id="KW-0547">Nucleotide-binding</keyword>
<evidence type="ECO:0008006" key="8">
    <source>
        <dbReference type="Google" id="ProtNLM"/>
    </source>
</evidence>
<dbReference type="InterPro" id="IPR000897">
    <property type="entry name" value="SRP54_GTPase_dom"/>
</dbReference>
<feature type="non-terminal residue" evidence="7">
    <location>
        <position position="263"/>
    </location>
</feature>
<dbReference type="InterPro" id="IPR027417">
    <property type="entry name" value="P-loop_NTPase"/>
</dbReference>
<reference evidence="7" key="1">
    <citation type="submission" date="2018-05" db="EMBL/GenBank/DDBJ databases">
        <authorList>
            <person name="Lanie J.A."/>
            <person name="Ng W.-L."/>
            <person name="Kazmierczak K.M."/>
            <person name="Andrzejewski T.M."/>
            <person name="Davidsen T.M."/>
            <person name="Wayne K.J."/>
            <person name="Tettelin H."/>
            <person name="Glass J.I."/>
            <person name="Rusch D."/>
            <person name="Podicherti R."/>
            <person name="Tsui H.-C.T."/>
            <person name="Winkler M.E."/>
        </authorList>
    </citation>
    <scope>NUCLEOTIDE SEQUENCE</scope>
</reference>
<dbReference type="InterPro" id="IPR042101">
    <property type="entry name" value="SRP54_N_sf"/>
</dbReference>
<evidence type="ECO:0000313" key="7">
    <source>
        <dbReference type="EMBL" id="SVC89846.1"/>
    </source>
</evidence>
<accession>A0A382QWL9</accession>
<feature type="domain" description="SRP54-type proteins GTP-binding" evidence="5">
    <location>
        <begin position="100"/>
        <end position="263"/>
    </location>
</feature>
<dbReference type="GO" id="GO:0003924">
    <property type="term" value="F:GTPase activity"/>
    <property type="evidence" value="ECO:0007669"/>
    <property type="project" value="InterPro"/>
</dbReference>
<comment type="subcellular location">
    <subcellularLocation>
        <location evidence="1">Cytoplasm</location>
    </subcellularLocation>
</comment>
<dbReference type="PANTHER" id="PTHR11564">
    <property type="entry name" value="SIGNAL RECOGNITION PARTICLE 54K PROTEIN SRP54"/>
    <property type="match status" value="1"/>
</dbReference>
<dbReference type="Pfam" id="PF00448">
    <property type="entry name" value="SRP54"/>
    <property type="match status" value="1"/>
</dbReference>
<organism evidence="7">
    <name type="scientific">marine metagenome</name>
    <dbReference type="NCBI Taxonomy" id="408172"/>
    <lineage>
        <taxon>unclassified sequences</taxon>
        <taxon>metagenomes</taxon>
        <taxon>ecological metagenomes</taxon>
    </lineage>
</organism>
<sequence>MFESVSTKLNDIFFKLGKSGTLNEKDIEKVLRDIRIALLEADVGFKVVKHITENIKEKSSSVELKSSVSPSQIILKITLEALTSALGSKVSELQLKSESIPVILLVGLNGSGKTTTTAKLALHLKNDGYAPILVAADIHRLAAVEQLNILGDSLGIKVYSPKQGNSAGQVVNDGLKYAAENDATCILIDTAGRFQIDDELMKELKEIYDIANPVETLLVLDSMAGQDAVNVAEKFANDIGFTGIILTKVVGDARGGAALSVVY</sequence>
<dbReference type="Gene3D" id="3.40.50.300">
    <property type="entry name" value="P-loop containing nucleotide triphosphate hydrolases"/>
    <property type="match status" value="1"/>
</dbReference>
<dbReference type="InterPro" id="IPR022941">
    <property type="entry name" value="SRP54"/>
</dbReference>
<dbReference type="SUPFAM" id="SSF52540">
    <property type="entry name" value="P-loop containing nucleoside triphosphate hydrolases"/>
    <property type="match status" value="1"/>
</dbReference>
<dbReference type="SMART" id="SM00963">
    <property type="entry name" value="SRP54_N"/>
    <property type="match status" value="1"/>
</dbReference>
<proteinExistence type="predicted"/>
<dbReference type="AlphaFoldDB" id="A0A382QWL9"/>
<name>A0A382QWL9_9ZZZZ</name>
<gene>
    <name evidence="7" type="ORF">METZ01_LOCUS342700</name>
</gene>
<dbReference type="GO" id="GO:0006614">
    <property type="term" value="P:SRP-dependent cotranslational protein targeting to membrane"/>
    <property type="evidence" value="ECO:0007669"/>
    <property type="project" value="InterPro"/>
</dbReference>
<dbReference type="GO" id="GO:0005525">
    <property type="term" value="F:GTP binding"/>
    <property type="evidence" value="ECO:0007669"/>
    <property type="project" value="UniProtKB-KW"/>
</dbReference>
<dbReference type="SUPFAM" id="SSF47364">
    <property type="entry name" value="Domain of the SRP/SRP receptor G-proteins"/>
    <property type="match status" value="1"/>
</dbReference>
<dbReference type="InterPro" id="IPR036225">
    <property type="entry name" value="SRP/SRP_N"/>
</dbReference>
<feature type="domain" description="Signal recognition particle SRP54 helical bundle" evidence="6">
    <location>
        <begin position="1"/>
        <end position="86"/>
    </location>
</feature>
<protein>
    <recommendedName>
        <fullName evidence="8">SRP54-type proteins GTP-binding domain-containing protein</fullName>
    </recommendedName>
</protein>
<dbReference type="EMBL" id="UINC01117430">
    <property type="protein sequence ID" value="SVC89846.1"/>
    <property type="molecule type" value="Genomic_DNA"/>
</dbReference>